<evidence type="ECO:0000313" key="2">
    <source>
        <dbReference type="EMBL" id="GFH27066.1"/>
    </source>
</evidence>
<comment type="caution">
    <text evidence="2">The sequence shown here is derived from an EMBL/GenBank/DDBJ whole genome shotgun (WGS) entry which is preliminary data.</text>
</comment>
<feature type="signal peptide" evidence="1">
    <location>
        <begin position="1"/>
        <end position="26"/>
    </location>
</feature>
<proteinExistence type="predicted"/>
<organism evidence="2 3">
    <name type="scientific">Haematococcus lacustris</name>
    <name type="common">Green alga</name>
    <name type="synonym">Haematococcus pluvialis</name>
    <dbReference type="NCBI Taxonomy" id="44745"/>
    <lineage>
        <taxon>Eukaryota</taxon>
        <taxon>Viridiplantae</taxon>
        <taxon>Chlorophyta</taxon>
        <taxon>core chlorophytes</taxon>
        <taxon>Chlorophyceae</taxon>
        <taxon>CS clade</taxon>
        <taxon>Chlamydomonadales</taxon>
        <taxon>Haematococcaceae</taxon>
        <taxon>Haematococcus</taxon>
    </lineage>
</organism>
<keyword evidence="3" id="KW-1185">Reference proteome</keyword>
<evidence type="ECO:0008006" key="4">
    <source>
        <dbReference type="Google" id="ProtNLM"/>
    </source>
</evidence>
<protein>
    <recommendedName>
        <fullName evidence="4">Secreted protein</fullName>
    </recommendedName>
</protein>
<evidence type="ECO:0000256" key="1">
    <source>
        <dbReference type="SAM" id="SignalP"/>
    </source>
</evidence>
<accession>A0A6A0A3G6</accession>
<reference evidence="2 3" key="1">
    <citation type="submission" date="2020-02" db="EMBL/GenBank/DDBJ databases">
        <title>Draft genome sequence of Haematococcus lacustris strain NIES-144.</title>
        <authorList>
            <person name="Morimoto D."/>
            <person name="Nakagawa S."/>
            <person name="Yoshida T."/>
            <person name="Sawayama S."/>
        </authorList>
    </citation>
    <scope>NUCLEOTIDE SEQUENCE [LARGE SCALE GENOMIC DNA]</scope>
    <source>
        <strain evidence="2 3">NIES-144</strain>
    </source>
</reference>
<name>A0A6A0A3G6_HAELA</name>
<keyword evidence="1" id="KW-0732">Signal</keyword>
<dbReference type="EMBL" id="BLLF01003338">
    <property type="protein sequence ID" value="GFH27066.1"/>
    <property type="molecule type" value="Genomic_DNA"/>
</dbReference>
<feature type="chain" id="PRO_5025504336" description="Secreted protein" evidence="1">
    <location>
        <begin position="27"/>
        <end position="99"/>
    </location>
</feature>
<gene>
    <name evidence="2" type="ORF">HaLaN_25325</name>
</gene>
<dbReference type="AlphaFoldDB" id="A0A6A0A3G6"/>
<dbReference type="Proteomes" id="UP000485058">
    <property type="component" value="Unassembled WGS sequence"/>
</dbReference>
<sequence>MGQQGSRLLAALAAVHTLLTRHSVLAEGSLPSVPTWQQRFLHWARLRLPVVQQSVACEWWRSRRGGVSSWAGPGTLRAGRCCCAAHPGSGLSPMCHFAS</sequence>
<evidence type="ECO:0000313" key="3">
    <source>
        <dbReference type="Proteomes" id="UP000485058"/>
    </source>
</evidence>